<evidence type="ECO:0000256" key="1">
    <source>
        <dbReference type="SAM" id="Coils"/>
    </source>
</evidence>
<keyword evidence="2" id="KW-1185">Reference proteome</keyword>
<organism evidence="2 3">
    <name type="scientific">Panagrolaimus superbus</name>
    <dbReference type="NCBI Taxonomy" id="310955"/>
    <lineage>
        <taxon>Eukaryota</taxon>
        <taxon>Metazoa</taxon>
        <taxon>Ecdysozoa</taxon>
        <taxon>Nematoda</taxon>
        <taxon>Chromadorea</taxon>
        <taxon>Rhabditida</taxon>
        <taxon>Tylenchina</taxon>
        <taxon>Panagrolaimomorpha</taxon>
        <taxon>Panagrolaimoidea</taxon>
        <taxon>Panagrolaimidae</taxon>
        <taxon>Panagrolaimus</taxon>
    </lineage>
</organism>
<evidence type="ECO:0000313" key="3">
    <source>
        <dbReference type="WBParaSite" id="PSU_v2.g12756.t1"/>
    </source>
</evidence>
<accession>A0A914XZX2</accession>
<keyword evidence="1" id="KW-0175">Coiled coil</keyword>
<dbReference type="AlphaFoldDB" id="A0A914XZX2"/>
<name>A0A914XZX2_9BILA</name>
<evidence type="ECO:0000313" key="2">
    <source>
        <dbReference type="Proteomes" id="UP000887577"/>
    </source>
</evidence>
<sequence length="325" mass="38636">MSRSAIIERLQQENRELKSRESTWTKREEEWAKEKEKLELEIQKLCESNESLQSQVNSYLNRSVRRGFASMLEHDSEVPMPGKINFDDDSSVLTNAQRKHRRQTQFISKPVHQPSGVELQKKLVETEKALEEEERIRSESELEVNKLRQVIAERDDRIRELENMEKEKHKQINNYKEKIAEMVEKVADQKQEIDRLEKMDNENAATIIIHEEEKESLGARIAQVEYKCEQDIERMKEALEEARQSRERMRLEKNEFEKQREAAMHQLAESIGHLNRLQKIHHLEKVKNEITVLKNENARLKSDMKAKGCQIPEKENKEPKMNTRW</sequence>
<reference evidence="3" key="1">
    <citation type="submission" date="2022-11" db="UniProtKB">
        <authorList>
            <consortium name="WormBaseParasite"/>
        </authorList>
    </citation>
    <scope>IDENTIFICATION</scope>
</reference>
<proteinExistence type="predicted"/>
<dbReference type="WBParaSite" id="PSU_v2.g12756.t1">
    <property type="protein sequence ID" value="PSU_v2.g12756.t1"/>
    <property type="gene ID" value="PSU_v2.g12756"/>
</dbReference>
<dbReference type="Proteomes" id="UP000887577">
    <property type="component" value="Unplaced"/>
</dbReference>
<feature type="coiled-coil region" evidence="1">
    <location>
        <begin position="116"/>
        <end position="303"/>
    </location>
</feature>
<protein>
    <submittedName>
        <fullName evidence="3">Uncharacterized protein</fullName>
    </submittedName>
</protein>
<feature type="coiled-coil region" evidence="1">
    <location>
        <begin position="7"/>
        <end position="62"/>
    </location>
</feature>